<dbReference type="InterPro" id="IPR036397">
    <property type="entry name" value="RNaseH_sf"/>
</dbReference>
<dbReference type="Pfam" id="PF13482">
    <property type="entry name" value="RNase_H_2"/>
    <property type="match status" value="1"/>
</dbReference>
<dbReference type="Gene3D" id="3.30.420.10">
    <property type="entry name" value="Ribonuclease H-like superfamily/Ribonuclease H"/>
    <property type="match status" value="1"/>
</dbReference>
<dbReference type="InterPro" id="IPR012337">
    <property type="entry name" value="RNaseH-like_sf"/>
</dbReference>
<feature type="domain" description="YprB ribonuclease H-like" evidence="1">
    <location>
        <begin position="22"/>
        <end position="191"/>
    </location>
</feature>
<keyword evidence="3" id="KW-1185">Reference proteome</keyword>
<accession>A0ABT6N9T7</accession>
<dbReference type="EMBL" id="JARYZI010000001">
    <property type="protein sequence ID" value="MDH8677173.1"/>
    <property type="molecule type" value="Genomic_DNA"/>
</dbReference>
<reference evidence="2 3" key="1">
    <citation type="submission" date="2023-04" db="EMBL/GenBank/DDBJ databases">
        <title>Fusibacter bizertensis strain WBS, isolated from littoral bottom sediments of the Arctic seas - biochemical and genomic analysis.</title>
        <authorList>
            <person name="Brioukhanov A.L."/>
        </authorList>
    </citation>
    <scope>NUCLEOTIDE SEQUENCE [LARGE SCALE GENOMIC DNA]</scope>
    <source>
        <strain evidence="2 3">WBS</strain>
    </source>
</reference>
<dbReference type="Proteomes" id="UP001158045">
    <property type="component" value="Unassembled WGS sequence"/>
</dbReference>
<dbReference type="InterPro" id="IPR038720">
    <property type="entry name" value="YprB_RNase_H-like_dom"/>
</dbReference>
<evidence type="ECO:0000313" key="3">
    <source>
        <dbReference type="Proteomes" id="UP001158045"/>
    </source>
</evidence>
<comment type="caution">
    <text evidence="2">The sequence shown here is derived from an EMBL/GenBank/DDBJ whole genome shotgun (WGS) entry which is preliminary data.</text>
</comment>
<gene>
    <name evidence="2" type="ORF">QE109_03380</name>
</gene>
<protein>
    <submittedName>
        <fullName evidence="2">Ribonuclease H-like domain-containing protein</fullName>
    </submittedName>
</protein>
<dbReference type="PANTHER" id="PTHR38462:SF1">
    <property type="entry name" value="YPRB RIBONUCLEASE H-LIKE DOMAIN-CONTAINING PROTEIN"/>
    <property type="match status" value="1"/>
</dbReference>
<dbReference type="PANTHER" id="PTHR38462">
    <property type="entry name" value="EXONUCLEASE-LIKE PROTEIN"/>
    <property type="match status" value="1"/>
</dbReference>
<proteinExistence type="predicted"/>
<dbReference type="RefSeq" id="WP_281092971.1">
    <property type="nucleotide sequence ID" value="NZ_JARYZI010000001.1"/>
</dbReference>
<evidence type="ECO:0000259" key="1">
    <source>
        <dbReference type="Pfam" id="PF13482"/>
    </source>
</evidence>
<name>A0ABT6N9T7_9FIRM</name>
<sequence length="328" mass="38242">MEKLIYTNEINIHSNFKAYNVMFIDIETDGLSHNNKIAIIGLIIYTKSKDKPEVIQLFNEDYHSEKDLLLELINLIQIHNIDYYVSFNGNSFDFPFINARLMHYKIKYKLCKGANIDLYRLVKSNQSFLDLPDAKLKTVEKYVGIDRTDTISGKDSIILYEAFLETKSPILKKSILLHNYDDIVNMIPLLKLFDSIDYIPPFYFEYHKSKFYLSSYKIKGNFLLCEIVLNEPYSLKDLYFTANGASLEYSDTTLTLKLELAKSGDARGNMYMFFNSVMLYNKNFDYCNDDEKHSLLAAYNQTCIEDTIKSYLKFVIVKILDILGESKF</sequence>
<organism evidence="2 3">
    <name type="scientific">Fusibacter bizertensis</name>
    <dbReference type="NCBI Taxonomy" id="1488331"/>
    <lineage>
        <taxon>Bacteria</taxon>
        <taxon>Bacillati</taxon>
        <taxon>Bacillota</taxon>
        <taxon>Clostridia</taxon>
        <taxon>Eubacteriales</taxon>
        <taxon>Eubacteriales Family XII. Incertae Sedis</taxon>
        <taxon>Fusibacter</taxon>
    </lineage>
</organism>
<evidence type="ECO:0000313" key="2">
    <source>
        <dbReference type="EMBL" id="MDH8677173.1"/>
    </source>
</evidence>
<dbReference type="SUPFAM" id="SSF53098">
    <property type="entry name" value="Ribonuclease H-like"/>
    <property type="match status" value="1"/>
</dbReference>